<evidence type="ECO:0000313" key="2">
    <source>
        <dbReference type="EMBL" id="PKQ28292.1"/>
    </source>
</evidence>
<evidence type="ECO:0000259" key="1">
    <source>
        <dbReference type="Pfam" id="PF13524"/>
    </source>
</evidence>
<name>A0A2N3G6P4_9ACTN</name>
<protein>
    <recommendedName>
        <fullName evidence="1">Spore protein YkvP/CgeB glycosyl transferase-like domain-containing protein</fullName>
    </recommendedName>
</protein>
<reference evidence="2 3" key="1">
    <citation type="journal article" date="2017" name="ISME J.">
        <title>Potential for microbial H2 and metal transformations associated with novel bacteria and archaea in deep terrestrial subsurface sediments.</title>
        <authorList>
            <person name="Hernsdorf A.W."/>
            <person name="Amano Y."/>
            <person name="Miyakawa K."/>
            <person name="Ise K."/>
            <person name="Suzuki Y."/>
            <person name="Anantharaman K."/>
            <person name="Probst A."/>
            <person name="Burstein D."/>
            <person name="Thomas B.C."/>
            <person name="Banfield J.F."/>
        </authorList>
    </citation>
    <scope>NUCLEOTIDE SEQUENCE [LARGE SCALE GENOMIC DNA]</scope>
    <source>
        <strain evidence="2">HGW-Actinobacteria-3</strain>
    </source>
</reference>
<gene>
    <name evidence="2" type="ORF">CVT63_03605</name>
</gene>
<dbReference type="InterPro" id="IPR055259">
    <property type="entry name" value="YkvP/CgeB_Glyco_trans-like"/>
</dbReference>
<evidence type="ECO:0000313" key="3">
    <source>
        <dbReference type="Proteomes" id="UP000233654"/>
    </source>
</evidence>
<accession>A0A2N3G6P4</accession>
<dbReference type="AlphaFoldDB" id="A0A2N3G6P4"/>
<dbReference type="Proteomes" id="UP000233654">
    <property type="component" value="Unassembled WGS sequence"/>
</dbReference>
<dbReference type="EMBL" id="PHEX01000023">
    <property type="protein sequence ID" value="PKQ28292.1"/>
    <property type="molecule type" value="Genomic_DNA"/>
</dbReference>
<dbReference type="Pfam" id="PF13524">
    <property type="entry name" value="Glyco_trans_1_2"/>
    <property type="match status" value="1"/>
</dbReference>
<comment type="caution">
    <text evidence="2">The sequence shown here is derived from an EMBL/GenBank/DDBJ whole genome shotgun (WGS) entry which is preliminary data.</text>
</comment>
<feature type="non-terminal residue" evidence="2">
    <location>
        <position position="1"/>
    </location>
</feature>
<proteinExistence type="predicted"/>
<sequence>HGHVPIEAIPGLIRTADIGVVPVRRDVFTDTILPTKLIEYAYLGIPAVVARTSTIGEYFDADMVAFFESGNAEDLARQVLALHRNREKGRALVARSRRFLEAHNWSHEKQVYRALIDRLVNGPVKNSAQERHV</sequence>
<feature type="domain" description="Spore protein YkvP/CgeB glycosyl transferase-like" evidence="1">
    <location>
        <begin position="1"/>
        <end position="107"/>
    </location>
</feature>
<dbReference type="Gene3D" id="3.40.50.2000">
    <property type="entry name" value="Glycogen Phosphorylase B"/>
    <property type="match status" value="1"/>
</dbReference>
<organism evidence="2 3">
    <name type="scientific">Candidatus Anoxymicrobium japonicum</name>
    <dbReference type="NCBI Taxonomy" id="2013648"/>
    <lineage>
        <taxon>Bacteria</taxon>
        <taxon>Bacillati</taxon>
        <taxon>Actinomycetota</taxon>
        <taxon>Candidatus Geothermincolia</taxon>
        <taxon>Candidatus Geothermincolales</taxon>
        <taxon>Candidatus Anoxymicrobiaceae</taxon>
        <taxon>Candidatus Anoxymicrobium</taxon>
    </lineage>
</organism>
<dbReference type="SUPFAM" id="SSF53756">
    <property type="entry name" value="UDP-Glycosyltransferase/glycogen phosphorylase"/>
    <property type="match status" value="1"/>
</dbReference>